<feature type="transmembrane region" description="Helical" evidence="2">
    <location>
        <begin position="16"/>
        <end position="37"/>
    </location>
</feature>
<evidence type="ECO:0000256" key="2">
    <source>
        <dbReference type="SAM" id="Phobius"/>
    </source>
</evidence>
<keyword evidence="2" id="KW-0472">Membrane</keyword>
<keyword evidence="4" id="KW-1185">Reference proteome</keyword>
<keyword evidence="2" id="KW-1133">Transmembrane helix</keyword>
<organism evidence="3 4">
    <name type="scientific">Amycolatopsis bullii</name>
    <dbReference type="NCBI Taxonomy" id="941987"/>
    <lineage>
        <taxon>Bacteria</taxon>
        <taxon>Bacillati</taxon>
        <taxon>Actinomycetota</taxon>
        <taxon>Actinomycetes</taxon>
        <taxon>Pseudonocardiales</taxon>
        <taxon>Pseudonocardiaceae</taxon>
        <taxon>Amycolatopsis</taxon>
    </lineage>
</organism>
<protein>
    <submittedName>
        <fullName evidence="3">Uncharacterized protein</fullName>
    </submittedName>
</protein>
<evidence type="ECO:0000313" key="4">
    <source>
        <dbReference type="Proteomes" id="UP000649955"/>
    </source>
</evidence>
<reference evidence="4" key="1">
    <citation type="journal article" date="2019" name="Int. J. Syst. Evol. Microbiol.">
        <title>The Global Catalogue of Microorganisms (GCM) 10K type strain sequencing project: providing services to taxonomists for standard genome sequencing and annotation.</title>
        <authorList>
            <consortium name="The Broad Institute Genomics Platform"/>
            <consortium name="The Broad Institute Genome Sequencing Center for Infectious Disease"/>
            <person name="Wu L."/>
            <person name="Ma J."/>
        </authorList>
    </citation>
    <scope>NUCLEOTIDE SEQUENCE [LARGE SCALE GENOMIC DNA]</scope>
    <source>
        <strain evidence="4">CGMCC 4.7680</strain>
    </source>
</reference>
<evidence type="ECO:0000313" key="3">
    <source>
        <dbReference type="EMBL" id="GHG29812.1"/>
    </source>
</evidence>
<evidence type="ECO:0000256" key="1">
    <source>
        <dbReference type="SAM" id="MobiDB-lite"/>
    </source>
</evidence>
<sequence length="233" mass="25024">MDEKDGSQAERQSNHGVLLGILGVLLAVAALAVKVSFPFYLDTWIGFAFLLIFLLSLTRLTVLALATRKGQRRPIALSATVAVTLISGTLVAVVTEPVYKSDEAIDCKFGNVGFGVGEGRVWVKAEVPRDGTYTFHITWGAVEATRKADLHSEVYFTFRKRDFWSIGYATASISPTATLSCGNNTPPSGVKNIEIVDTDWHKRADANAGASSRTPPTGTSPSLQAGLATVHRV</sequence>
<feature type="transmembrane region" description="Helical" evidence="2">
    <location>
        <begin position="43"/>
        <end position="66"/>
    </location>
</feature>
<gene>
    <name evidence="3" type="ORF">GCM10017567_56930</name>
</gene>
<proteinExistence type="predicted"/>
<name>A0ABQ3KMM0_9PSEU</name>
<dbReference type="Proteomes" id="UP000649955">
    <property type="component" value="Unassembled WGS sequence"/>
</dbReference>
<feature type="compositionally biased region" description="Low complexity" evidence="1">
    <location>
        <begin position="211"/>
        <end position="222"/>
    </location>
</feature>
<dbReference type="RefSeq" id="WP_191314382.1">
    <property type="nucleotide sequence ID" value="NZ_BNAW01000030.1"/>
</dbReference>
<dbReference type="EMBL" id="BNAW01000030">
    <property type="protein sequence ID" value="GHG29812.1"/>
    <property type="molecule type" value="Genomic_DNA"/>
</dbReference>
<feature type="region of interest" description="Disordered" evidence="1">
    <location>
        <begin position="205"/>
        <end position="226"/>
    </location>
</feature>
<keyword evidence="2" id="KW-0812">Transmembrane</keyword>
<comment type="caution">
    <text evidence="3">The sequence shown here is derived from an EMBL/GenBank/DDBJ whole genome shotgun (WGS) entry which is preliminary data.</text>
</comment>
<accession>A0ABQ3KMM0</accession>
<feature type="transmembrane region" description="Helical" evidence="2">
    <location>
        <begin position="75"/>
        <end position="94"/>
    </location>
</feature>